<organism evidence="1 2">
    <name type="scientific">Catenulispora acidiphila (strain DSM 44928 / JCM 14897 / NBRC 102108 / NRRL B-24433 / ID139908)</name>
    <dbReference type="NCBI Taxonomy" id="479433"/>
    <lineage>
        <taxon>Bacteria</taxon>
        <taxon>Bacillati</taxon>
        <taxon>Actinomycetota</taxon>
        <taxon>Actinomycetes</taxon>
        <taxon>Catenulisporales</taxon>
        <taxon>Catenulisporaceae</taxon>
        <taxon>Catenulispora</taxon>
    </lineage>
</organism>
<sequence>MSYSLVITEEASAVVGSPAMAKDIHQAFVLAMLELPNDPHGVGSSVKSEGAFVTRMLAVGPYGMIVYVVNETAATVTIVDVVWAG</sequence>
<proteinExistence type="predicted"/>
<dbReference type="KEGG" id="cai:Caci_2897"/>
<gene>
    <name evidence="1" type="ordered locus">Caci_2897</name>
</gene>
<name>C7Q2R4_CATAD</name>
<dbReference type="EMBL" id="CP001700">
    <property type="protein sequence ID" value="ACU71806.1"/>
    <property type="molecule type" value="Genomic_DNA"/>
</dbReference>
<dbReference type="Proteomes" id="UP000000851">
    <property type="component" value="Chromosome"/>
</dbReference>
<evidence type="ECO:0000313" key="2">
    <source>
        <dbReference type="Proteomes" id="UP000000851"/>
    </source>
</evidence>
<dbReference type="RefSeq" id="WP_012787099.1">
    <property type="nucleotide sequence ID" value="NC_013131.1"/>
</dbReference>
<dbReference type="HOGENOM" id="CLU_2506643_0_0_11"/>
<protein>
    <submittedName>
        <fullName evidence="1">Uncharacterized protein</fullName>
    </submittedName>
</protein>
<reference evidence="1 2" key="1">
    <citation type="journal article" date="2009" name="Stand. Genomic Sci.">
        <title>Complete genome sequence of Catenulispora acidiphila type strain (ID 139908).</title>
        <authorList>
            <person name="Copeland A."/>
            <person name="Lapidus A."/>
            <person name="Glavina Del Rio T."/>
            <person name="Nolan M."/>
            <person name="Lucas S."/>
            <person name="Chen F."/>
            <person name="Tice H."/>
            <person name="Cheng J.F."/>
            <person name="Bruce D."/>
            <person name="Goodwin L."/>
            <person name="Pitluck S."/>
            <person name="Mikhailova N."/>
            <person name="Pati A."/>
            <person name="Ivanova N."/>
            <person name="Mavromatis K."/>
            <person name="Chen A."/>
            <person name="Palaniappan K."/>
            <person name="Chain P."/>
            <person name="Land M."/>
            <person name="Hauser L."/>
            <person name="Chang Y.J."/>
            <person name="Jeffries C.D."/>
            <person name="Chertkov O."/>
            <person name="Brettin T."/>
            <person name="Detter J.C."/>
            <person name="Han C."/>
            <person name="Ali Z."/>
            <person name="Tindall B.J."/>
            <person name="Goker M."/>
            <person name="Bristow J."/>
            <person name="Eisen J.A."/>
            <person name="Markowitz V."/>
            <person name="Hugenholtz P."/>
            <person name="Kyrpides N.C."/>
            <person name="Klenk H.P."/>
        </authorList>
    </citation>
    <scope>NUCLEOTIDE SEQUENCE [LARGE SCALE GENOMIC DNA]</scope>
    <source>
        <strain evidence="2">DSM 44928 / JCM 14897 / NBRC 102108 / NRRL B-24433 / ID139908</strain>
    </source>
</reference>
<dbReference type="STRING" id="479433.Caci_2897"/>
<keyword evidence="2" id="KW-1185">Reference proteome</keyword>
<accession>C7Q2R4</accession>
<dbReference type="AlphaFoldDB" id="C7Q2R4"/>
<dbReference type="InParanoid" id="C7Q2R4"/>
<evidence type="ECO:0000313" key="1">
    <source>
        <dbReference type="EMBL" id="ACU71806.1"/>
    </source>
</evidence>